<evidence type="ECO:0000256" key="6">
    <source>
        <dbReference type="HAMAP-Rule" id="MF_02207"/>
    </source>
</evidence>
<dbReference type="CDD" id="cd10225">
    <property type="entry name" value="ASKHA_NBD_MreB-like"/>
    <property type="match status" value="1"/>
</dbReference>
<dbReference type="NCBIfam" id="NF010539">
    <property type="entry name" value="PRK13927.1"/>
    <property type="match status" value="1"/>
</dbReference>
<reference evidence="8" key="1">
    <citation type="journal article" date="2004" name="Environ. Microbiol.">
        <title>The genome of Desulfotalea psychrophila, a sulfate-reducing bacterium from permanently cold Arctic sediments.</title>
        <authorList>
            <person name="Rabus R."/>
            <person name="Ruepp A."/>
            <person name="Frickey T."/>
            <person name="Rattei T."/>
            <person name="Fartmann B."/>
            <person name="Stark M."/>
            <person name="Bauer M."/>
            <person name="Zibat A."/>
            <person name="Lombardot T."/>
            <person name="Becker I."/>
            <person name="Amann J."/>
            <person name="Gellner K."/>
            <person name="Teeling H."/>
            <person name="Leuschner W.D."/>
            <person name="Gloeckner F.-O."/>
            <person name="Lupas A.N."/>
            <person name="Amann R."/>
            <person name="Klenk H.-P."/>
        </authorList>
    </citation>
    <scope>NUCLEOTIDE SEQUENCE [LARGE SCALE GENOMIC DNA]</scope>
    <source>
        <strain evidence="8">DSM 12343 / LSv54</strain>
    </source>
</reference>
<dbReference type="InterPro" id="IPR004753">
    <property type="entry name" value="MreB"/>
</dbReference>
<comment type="subcellular location">
    <subcellularLocation>
        <location evidence="6">Cytoplasm</location>
    </subcellularLocation>
    <text evidence="6">Membrane-associated.</text>
</comment>
<gene>
    <name evidence="6" type="primary">mreB</name>
    <name evidence="7" type="ordered locus">DP1080</name>
</gene>
<dbReference type="InterPro" id="IPR043129">
    <property type="entry name" value="ATPase_NBD"/>
</dbReference>
<dbReference type="NCBIfam" id="TIGR00904">
    <property type="entry name" value="mreB"/>
    <property type="match status" value="1"/>
</dbReference>
<dbReference type="GO" id="GO:0000902">
    <property type="term" value="P:cell morphogenesis"/>
    <property type="evidence" value="ECO:0007669"/>
    <property type="project" value="InterPro"/>
</dbReference>
<keyword evidence="3 6" id="KW-0067">ATP-binding</keyword>
<dbReference type="GO" id="GO:0005524">
    <property type="term" value="F:ATP binding"/>
    <property type="evidence" value="ECO:0007669"/>
    <property type="project" value="UniProtKB-KW"/>
</dbReference>
<evidence type="ECO:0000256" key="2">
    <source>
        <dbReference type="ARBA" id="ARBA00022741"/>
    </source>
</evidence>
<keyword evidence="4 6" id="KW-0133">Cell shape</keyword>
<feature type="binding site" evidence="6">
    <location>
        <begin position="179"/>
        <end position="181"/>
    </location>
    <ligand>
        <name>ATP</name>
        <dbReference type="ChEBI" id="CHEBI:30616"/>
    </ligand>
</feature>
<protein>
    <recommendedName>
        <fullName evidence="6">Cell shape-determining protein MreB</fullName>
    </recommendedName>
</protein>
<dbReference type="STRING" id="177439.DP1080"/>
<dbReference type="eggNOG" id="COG1077">
    <property type="taxonomic scope" value="Bacteria"/>
</dbReference>
<evidence type="ECO:0000256" key="1">
    <source>
        <dbReference type="ARBA" id="ARBA00022490"/>
    </source>
</evidence>
<evidence type="ECO:0000313" key="8">
    <source>
        <dbReference type="Proteomes" id="UP000000602"/>
    </source>
</evidence>
<evidence type="ECO:0000313" key="7">
    <source>
        <dbReference type="EMBL" id="CAG35809.1"/>
    </source>
</evidence>
<dbReference type="PANTHER" id="PTHR42749:SF1">
    <property type="entry name" value="CELL SHAPE-DETERMINING PROTEIN MREB"/>
    <property type="match status" value="1"/>
</dbReference>
<dbReference type="SUPFAM" id="SSF53067">
    <property type="entry name" value="Actin-like ATPase domain"/>
    <property type="match status" value="2"/>
</dbReference>
<accession>Q6APB5</accession>
<evidence type="ECO:0000256" key="4">
    <source>
        <dbReference type="ARBA" id="ARBA00022960"/>
    </source>
</evidence>
<dbReference type="HOGENOM" id="CLU_052037_0_0_7"/>
<dbReference type="GO" id="GO:0005737">
    <property type="term" value="C:cytoplasm"/>
    <property type="evidence" value="ECO:0007669"/>
    <property type="project" value="UniProtKB-SubCell"/>
</dbReference>
<feature type="binding site" evidence="6">
    <location>
        <begin position="227"/>
        <end position="230"/>
    </location>
    <ligand>
        <name>ATP</name>
        <dbReference type="ChEBI" id="CHEBI:30616"/>
    </ligand>
</feature>
<dbReference type="GO" id="GO:0008360">
    <property type="term" value="P:regulation of cell shape"/>
    <property type="evidence" value="ECO:0007669"/>
    <property type="project" value="UniProtKB-UniRule"/>
</dbReference>
<dbReference type="InterPro" id="IPR056546">
    <property type="entry name" value="MreB_MamK-like"/>
</dbReference>
<dbReference type="PRINTS" id="PR01652">
    <property type="entry name" value="SHAPEPROTEIN"/>
</dbReference>
<dbReference type="Pfam" id="PF06723">
    <property type="entry name" value="MreB_Mbl"/>
    <property type="match status" value="1"/>
</dbReference>
<keyword evidence="2 6" id="KW-0547">Nucleotide-binding</keyword>
<dbReference type="Proteomes" id="UP000000602">
    <property type="component" value="Chromosome"/>
</dbReference>
<comment type="similarity">
    <text evidence="5 6">Belongs to the FtsA/MreB family.</text>
</comment>
<evidence type="ECO:0000256" key="5">
    <source>
        <dbReference type="ARBA" id="ARBA00023458"/>
    </source>
</evidence>
<dbReference type="PANTHER" id="PTHR42749">
    <property type="entry name" value="CELL SHAPE-DETERMINING PROTEIN MREB"/>
    <property type="match status" value="1"/>
</dbReference>
<name>Q6APB5_DESPS</name>
<evidence type="ECO:0000256" key="3">
    <source>
        <dbReference type="ARBA" id="ARBA00022840"/>
    </source>
</evidence>
<dbReference type="EMBL" id="CR522870">
    <property type="protein sequence ID" value="CAG35809.1"/>
    <property type="molecule type" value="Genomic_DNA"/>
</dbReference>
<keyword evidence="1 6" id="KW-0963">Cytoplasm</keyword>
<feature type="binding site" evidence="6">
    <location>
        <begin position="307"/>
        <end position="310"/>
    </location>
    <ligand>
        <name>ATP</name>
        <dbReference type="ChEBI" id="CHEBI:30616"/>
    </ligand>
</feature>
<organism evidence="7 8">
    <name type="scientific">Desulfotalea psychrophila (strain LSv54 / DSM 12343)</name>
    <dbReference type="NCBI Taxonomy" id="177439"/>
    <lineage>
        <taxon>Bacteria</taxon>
        <taxon>Pseudomonadati</taxon>
        <taxon>Thermodesulfobacteriota</taxon>
        <taxon>Desulfobulbia</taxon>
        <taxon>Desulfobulbales</taxon>
        <taxon>Desulfocapsaceae</taxon>
        <taxon>Desulfotalea</taxon>
    </lineage>
</organism>
<feature type="binding site" evidence="6">
    <location>
        <begin position="33"/>
        <end position="35"/>
    </location>
    <ligand>
        <name>ATP</name>
        <dbReference type="ChEBI" id="CHEBI:30616"/>
    </ligand>
</feature>
<dbReference type="KEGG" id="dps:DP1080"/>
<comment type="subunit">
    <text evidence="6">Forms polymers.</text>
</comment>
<proteinExistence type="inferred from homology"/>
<dbReference type="HAMAP" id="MF_02207">
    <property type="entry name" value="MreB"/>
    <property type="match status" value="1"/>
</dbReference>
<comment type="function">
    <text evidence="6">Forms membrane-associated dynamic filaments that are essential for cell shape determination. Acts by regulating cell wall synthesis and cell elongation, and thus cell shape. A feedback loop between cell geometry and MreB localization may maintain elongated cell shape by targeting cell wall growth to regions of negative cell wall curvature.</text>
</comment>
<dbReference type="Gene3D" id="3.30.420.40">
    <property type="match status" value="2"/>
</dbReference>
<dbReference type="AlphaFoldDB" id="Q6APB5"/>
<keyword evidence="8" id="KW-1185">Reference proteome</keyword>
<sequence>MPVLHFCRGRSMFSPFNFLFGWLSNDLAIDLGTANTVIYVKGKGIVLREPSVVAVRQDGRMNKVLAVGQEAKMMLGKTPGNIRAIRPIRDGVIADFDVTEAMLRYFINKVHNRRTLVHPRIMVSVPSGITQVEKRAVRESAESAGAREVYLIEEPMAAAIGAGLPITEPTANMIVDIGGGTTEVAVISLAGIVYAKSVRVAGDKMDEAILQFIKRKHNLAIGERTAEMIKTTIGNVLPEEPYETMEIKGRDLVSGVPKTLVTNGKEIQSAIAEQVDVIIEAVKVALEVTPPELSADIVDQGIVLTGGGALLKNLDRALKEATGMPIIVASDPLSSVVLGSGKALDEIDILREVTID</sequence>